<comment type="caution">
    <text evidence="2">The sequence shown here is derived from an EMBL/GenBank/DDBJ whole genome shotgun (WGS) entry which is preliminary data.</text>
</comment>
<reference evidence="3" key="1">
    <citation type="journal article" date="2019" name="Int. J. Syst. Evol. Microbiol.">
        <title>The Global Catalogue of Microorganisms (GCM) 10K type strain sequencing project: providing services to taxonomists for standard genome sequencing and annotation.</title>
        <authorList>
            <consortium name="The Broad Institute Genomics Platform"/>
            <consortium name="The Broad Institute Genome Sequencing Center for Infectious Disease"/>
            <person name="Wu L."/>
            <person name="Ma J."/>
        </authorList>
    </citation>
    <scope>NUCLEOTIDE SEQUENCE [LARGE SCALE GENOMIC DNA]</scope>
    <source>
        <strain evidence="3">KCTC 42662</strain>
    </source>
</reference>
<name>A0ABW5KJI9_9SPHI</name>
<feature type="chain" id="PRO_5045261856" description="FAS1 domain-containing protein" evidence="1">
    <location>
        <begin position="24"/>
        <end position="231"/>
    </location>
</feature>
<dbReference type="EMBL" id="JBHULR010000008">
    <property type="protein sequence ID" value="MFD2549037.1"/>
    <property type="molecule type" value="Genomic_DNA"/>
</dbReference>
<dbReference type="InterPro" id="IPR036378">
    <property type="entry name" value="FAS1_dom_sf"/>
</dbReference>
<keyword evidence="3" id="KW-1185">Reference proteome</keyword>
<dbReference type="SUPFAM" id="SSF82153">
    <property type="entry name" value="FAS1 domain"/>
    <property type="match status" value="1"/>
</dbReference>
<feature type="signal peptide" evidence="1">
    <location>
        <begin position="1"/>
        <end position="23"/>
    </location>
</feature>
<gene>
    <name evidence="2" type="ORF">ACFSR5_15415</name>
</gene>
<evidence type="ECO:0000313" key="2">
    <source>
        <dbReference type="EMBL" id="MFD2549037.1"/>
    </source>
</evidence>
<keyword evidence="1" id="KW-0732">Signal</keyword>
<proteinExistence type="predicted"/>
<evidence type="ECO:0000256" key="1">
    <source>
        <dbReference type="SAM" id="SignalP"/>
    </source>
</evidence>
<organism evidence="2 3">
    <name type="scientific">Sphingobacterium suaedae</name>
    <dbReference type="NCBI Taxonomy" id="1686402"/>
    <lineage>
        <taxon>Bacteria</taxon>
        <taxon>Pseudomonadati</taxon>
        <taxon>Bacteroidota</taxon>
        <taxon>Sphingobacteriia</taxon>
        <taxon>Sphingobacteriales</taxon>
        <taxon>Sphingobacteriaceae</taxon>
        <taxon>Sphingobacterium</taxon>
    </lineage>
</organism>
<dbReference type="RefSeq" id="WP_380932264.1">
    <property type="nucleotide sequence ID" value="NZ_JBHUEG010000008.1"/>
</dbReference>
<evidence type="ECO:0000313" key="3">
    <source>
        <dbReference type="Proteomes" id="UP001597545"/>
    </source>
</evidence>
<protein>
    <recommendedName>
        <fullName evidence="4">FAS1 domain-containing protein</fullName>
    </recommendedName>
</protein>
<sequence>MKRYNIMGIVLALLVVCWTSCESDDYLNDGGQANPYVDMTTYDFLKSHGKFDSLVAIIDRAGLKDLVNAPNTTFFASTDYSVAPYVSAKKQKKIIEVGNENIDFGIKDIPVSQLDSLKIYLFDGKIVRENLQTEVQYVTNKFGPIADVRFAAKLRRLVGYNDYLDYVDYLNFTWVKGSLDTDAPQGQVIPPSEQDFSYDCQTSGIITTTGVLHVLSDGHRLMFNREPVASN</sequence>
<accession>A0ABW5KJI9</accession>
<dbReference type="Proteomes" id="UP001597545">
    <property type="component" value="Unassembled WGS sequence"/>
</dbReference>
<dbReference type="Gene3D" id="2.30.180.10">
    <property type="entry name" value="FAS1 domain"/>
    <property type="match status" value="1"/>
</dbReference>
<evidence type="ECO:0008006" key="4">
    <source>
        <dbReference type="Google" id="ProtNLM"/>
    </source>
</evidence>